<dbReference type="GO" id="GO:0016301">
    <property type="term" value="F:kinase activity"/>
    <property type="evidence" value="ECO:0007669"/>
    <property type="project" value="UniProtKB-KW"/>
</dbReference>
<dbReference type="AlphaFoldDB" id="A0A0W0SPG7"/>
<dbReference type="OrthoDB" id="5653861at2"/>
<dbReference type="Gene3D" id="3.40.50.300">
    <property type="entry name" value="P-loop containing nucleotide triphosphate hydrolases"/>
    <property type="match status" value="1"/>
</dbReference>
<dbReference type="RefSeq" id="WP_058441011.1">
    <property type="nucleotide sequence ID" value="NZ_CAAAHU010000009.1"/>
</dbReference>
<keyword evidence="1" id="KW-0418">Kinase</keyword>
<comment type="caution">
    <text evidence="1">The sequence shown here is derived from an EMBL/GenBank/DDBJ whole genome shotgun (WGS) entry which is preliminary data.</text>
</comment>
<protein>
    <submittedName>
        <fullName evidence="1">Uridine/cytidine kinase</fullName>
    </submittedName>
</protein>
<evidence type="ECO:0000313" key="1">
    <source>
        <dbReference type="EMBL" id="KTC85117.1"/>
    </source>
</evidence>
<reference evidence="1 2" key="1">
    <citation type="submission" date="2015-11" db="EMBL/GenBank/DDBJ databases">
        <title>Genomic analysis of 38 Legionella species identifies large and diverse effector repertoires.</title>
        <authorList>
            <person name="Burstein D."/>
            <person name="Amaro F."/>
            <person name="Zusman T."/>
            <person name="Lifshitz Z."/>
            <person name="Cohen O."/>
            <person name="Gilbert J.A."/>
            <person name="Pupko T."/>
            <person name="Shuman H.A."/>
            <person name="Segal G."/>
        </authorList>
    </citation>
    <scope>NUCLEOTIDE SEQUENCE [LARGE SCALE GENOMIC DNA]</scope>
    <source>
        <strain evidence="1 2">ATCC 43878</strain>
    </source>
</reference>
<gene>
    <name evidence="1" type="ORF">Lbru_0913</name>
</gene>
<organism evidence="1 2">
    <name type="scientific">Legionella brunensis</name>
    <dbReference type="NCBI Taxonomy" id="29422"/>
    <lineage>
        <taxon>Bacteria</taxon>
        <taxon>Pseudomonadati</taxon>
        <taxon>Pseudomonadota</taxon>
        <taxon>Gammaproteobacteria</taxon>
        <taxon>Legionellales</taxon>
        <taxon>Legionellaceae</taxon>
        <taxon>Legionella</taxon>
    </lineage>
</organism>
<dbReference type="PATRIC" id="fig|29422.6.peg.958"/>
<accession>A0A0W0SPG7</accession>
<sequence>MYVIAICGPLESAALEFAKQLSREVKIPTTILHQFDYQIKEDIDFERLKKDLELQQGIVLLVGHTLYVDDALKKTLGEGLKIKLFIEAALDSCLTSFIKKRLSEDVGKSTSEYFEKVKPQNEIINVTKKYADVVIPEKEDYAVALQLLCSSMLAYHSSLEKQEQKKPTTFSLFSN</sequence>
<evidence type="ECO:0000313" key="2">
    <source>
        <dbReference type="Proteomes" id="UP000054742"/>
    </source>
</evidence>
<name>A0A0W0SPG7_9GAMM</name>
<keyword evidence="2" id="KW-1185">Reference proteome</keyword>
<dbReference type="InterPro" id="IPR027417">
    <property type="entry name" value="P-loop_NTPase"/>
</dbReference>
<dbReference type="STRING" id="29422.Lbru_0913"/>
<dbReference type="EMBL" id="LNXV01000007">
    <property type="protein sequence ID" value="KTC85117.1"/>
    <property type="molecule type" value="Genomic_DNA"/>
</dbReference>
<proteinExistence type="predicted"/>
<dbReference type="Proteomes" id="UP000054742">
    <property type="component" value="Unassembled WGS sequence"/>
</dbReference>
<keyword evidence="1" id="KW-0808">Transferase</keyword>